<sequence length="442" mass="48654">MNTRPRDLCTAAFHDDTERLRQLIVATGGVYTGRWQPPCHIDTSPAIRALLDADTPAGDEDDATRNGGRGETPQQQQQQHRMGGPSYDSAQIVSDDVAEELAELLSEEEMADLMADPQLRRVTRAYTLDPTPAEEAEEEEENNTHHSSINNDDGDDHRAESADGDDDNDLFDESEAEAAETDRQAQQHDLLIYQCLLAEQRHRESVARQLQEHGLIHVSTTPPVNMNSYGILFSCREKAVLMPHHHDETESHGNDTAAAAGTDDRGVVTSLQVRWQPSKRSRYGGTPLHWAVLARAHAMVKFLVEHGADEMAGLSSVVDTTAGAETATARGHGSATATDAVAAAKVLSQLTPAVMAAANESLPTLQVLEMALAARTADQANRDAFYTALERRMRRRKEGYAQRRRNAVARRAQQAQAQREQEEADAAAEEREREEGEWAADE</sequence>
<evidence type="ECO:0000313" key="4">
    <source>
        <dbReference type="Proteomes" id="UP000037923"/>
    </source>
</evidence>
<dbReference type="InterPro" id="IPR002110">
    <property type="entry name" value="Ankyrin_rpt"/>
</dbReference>
<feature type="compositionally biased region" description="Acidic residues" evidence="2">
    <location>
        <begin position="132"/>
        <end position="141"/>
    </location>
</feature>
<dbReference type="Proteomes" id="UP000037923">
    <property type="component" value="Unassembled WGS sequence"/>
</dbReference>
<dbReference type="OMA" id="AFFIMLE"/>
<dbReference type="RefSeq" id="XP_015659218.1">
    <property type="nucleotide sequence ID" value="XM_015801817.1"/>
</dbReference>
<feature type="compositionally biased region" description="Low complexity" evidence="2">
    <location>
        <begin position="409"/>
        <end position="418"/>
    </location>
</feature>
<dbReference type="AlphaFoldDB" id="A0A0M9G205"/>
<dbReference type="InterPro" id="IPR036770">
    <property type="entry name" value="Ankyrin_rpt-contain_sf"/>
</dbReference>
<organism evidence="3 4">
    <name type="scientific">Leptomonas pyrrhocoris</name>
    <name type="common">Firebug parasite</name>
    <dbReference type="NCBI Taxonomy" id="157538"/>
    <lineage>
        <taxon>Eukaryota</taxon>
        <taxon>Discoba</taxon>
        <taxon>Euglenozoa</taxon>
        <taxon>Kinetoplastea</taxon>
        <taxon>Metakinetoplastina</taxon>
        <taxon>Trypanosomatida</taxon>
        <taxon>Trypanosomatidae</taxon>
        <taxon>Leishmaniinae</taxon>
        <taxon>Leptomonas</taxon>
    </lineage>
</organism>
<dbReference type="EMBL" id="LGTL01000007">
    <property type="protein sequence ID" value="KPA80780.1"/>
    <property type="molecule type" value="Genomic_DNA"/>
</dbReference>
<feature type="region of interest" description="Disordered" evidence="2">
    <location>
        <begin position="396"/>
        <end position="442"/>
    </location>
</feature>
<comment type="caution">
    <text evidence="3">The sequence shown here is derived from an EMBL/GenBank/DDBJ whole genome shotgun (WGS) entry which is preliminary data.</text>
</comment>
<reference evidence="3 4" key="1">
    <citation type="submission" date="2015-07" db="EMBL/GenBank/DDBJ databases">
        <title>High-quality genome of monoxenous trypanosomatid Leptomonas pyrrhocoris.</title>
        <authorList>
            <person name="Flegontov P."/>
            <person name="Butenko A."/>
            <person name="Firsov S."/>
            <person name="Vlcek C."/>
            <person name="Logacheva M.D."/>
            <person name="Field M."/>
            <person name="Filatov D."/>
            <person name="Flegontova O."/>
            <person name="Gerasimov E."/>
            <person name="Jackson A.P."/>
            <person name="Kelly S."/>
            <person name="Opperdoes F."/>
            <person name="O'Reilly A."/>
            <person name="Votypka J."/>
            <person name="Yurchenko V."/>
            <person name="Lukes J."/>
        </authorList>
    </citation>
    <scope>NUCLEOTIDE SEQUENCE [LARGE SCALE GENOMIC DNA]</scope>
    <source>
        <strain evidence="3">H10</strain>
    </source>
</reference>
<dbReference type="GeneID" id="26904518"/>
<keyword evidence="1" id="KW-0040">ANK repeat</keyword>
<protein>
    <submittedName>
        <fullName evidence="3">Uncharacterized protein</fullName>
    </submittedName>
</protein>
<dbReference type="EMBL" id="LGTL01000007">
    <property type="protein sequence ID" value="KPA80779.1"/>
    <property type="molecule type" value="Genomic_DNA"/>
</dbReference>
<dbReference type="SUPFAM" id="SSF48403">
    <property type="entry name" value="Ankyrin repeat"/>
    <property type="match status" value="1"/>
</dbReference>
<dbReference type="PROSITE" id="PS50088">
    <property type="entry name" value="ANK_REPEAT"/>
    <property type="match status" value="1"/>
</dbReference>
<dbReference type="Gene3D" id="1.25.40.20">
    <property type="entry name" value="Ankyrin repeat-containing domain"/>
    <property type="match status" value="1"/>
</dbReference>
<feature type="region of interest" description="Disordered" evidence="2">
    <location>
        <begin position="132"/>
        <end position="170"/>
    </location>
</feature>
<accession>A0A0M9G205</accession>
<feature type="compositionally biased region" description="Basic residues" evidence="2">
    <location>
        <begin position="396"/>
        <end position="408"/>
    </location>
</feature>
<dbReference type="OrthoDB" id="251458at2759"/>
<evidence type="ECO:0000313" key="3">
    <source>
        <dbReference type="EMBL" id="KPA80780.1"/>
    </source>
</evidence>
<gene>
    <name evidence="3" type="ORF">ABB37_04227</name>
</gene>
<keyword evidence="4" id="KW-1185">Reference proteome</keyword>
<feature type="repeat" description="ANK" evidence="1">
    <location>
        <begin position="283"/>
        <end position="309"/>
    </location>
</feature>
<evidence type="ECO:0000256" key="1">
    <source>
        <dbReference type="PROSITE-ProRule" id="PRU00023"/>
    </source>
</evidence>
<dbReference type="Pfam" id="PF00023">
    <property type="entry name" value="Ank"/>
    <property type="match status" value="1"/>
</dbReference>
<name>A0A0M9G205_LEPPY</name>
<dbReference type="PROSITE" id="PS50297">
    <property type="entry name" value="ANK_REP_REGION"/>
    <property type="match status" value="1"/>
</dbReference>
<dbReference type="VEuPathDB" id="TriTrypDB:LpyrH10_07_0340"/>
<feature type="region of interest" description="Disordered" evidence="2">
    <location>
        <begin position="54"/>
        <end position="89"/>
    </location>
</feature>
<proteinExistence type="predicted"/>
<dbReference type="RefSeq" id="XP_015659219.1">
    <property type="nucleotide sequence ID" value="XM_015801818.1"/>
</dbReference>
<evidence type="ECO:0000256" key="2">
    <source>
        <dbReference type="SAM" id="MobiDB-lite"/>
    </source>
</evidence>